<feature type="transmembrane region" description="Helical" evidence="1">
    <location>
        <begin position="220"/>
        <end position="243"/>
    </location>
</feature>
<dbReference type="Pfam" id="PF12730">
    <property type="entry name" value="ABC2_membrane_4"/>
    <property type="match status" value="1"/>
</dbReference>
<dbReference type="EMBL" id="AJWY01007000">
    <property type="protein sequence ID" value="EKC65284.1"/>
    <property type="molecule type" value="Genomic_DNA"/>
</dbReference>
<dbReference type="EMBL" id="AJWZ01011510">
    <property type="protein sequence ID" value="EKC44918.1"/>
    <property type="molecule type" value="Genomic_DNA"/>
</dbReference>
<feature type="transmembrane region" description="Helical" evidence="1">
    <location>
        <begin position="147"/>
        <end position="165"/>
    </location>
</feature>
<dbReference type="AlphaFoldDB" id="K1TCX8"/>
<keyword evidence="1" id="KW-1133">Transmembrane helix</keyword>
<evidence type="ECO:0000313" key="3">
    <source>
        <dbReference type="EMBL" id="EKC65284.1"/>
    </source>
</evidence>
<evidence type="ECO:0000313" key="2">
    <source>
        <dbReference type="EMBL" id="EKC44918.1"/>
    </source>
</evidence>
<feature type="transmembrane region" description="Helical" evidence="1">
    <location>
        <begin position="113"/>
        <end position="135"/>
    </location>
</feature>
<feature type="transmembrane region" description="Helical" evidence="1">
    <location>
        <begin position="177"/>
        <end position="200"/>
    </location>
</feature>
<accession>K1TCX8</accession>
<name>K1TCX8_9ZZZZ</name>
<keyword evidence="1" id="KW-0812">Transmembrane</keyword>
<organism evidence="3">
    <name type="scientific">human gut metagenome</name>
    <dbReference type="NCBI Taxonomy" id="408170"/>
    <lineage>
        <taxon>unclassified sequences</taxon>
        <taxon>metagenomes</taxon>
        <taxon>organismal metagenomes</taxon>
    </lineage>
</organism>
<reference evidence="3" key="1">
    <citation type="journal article" date="2013" name="Environ. Microbiol.">
        <title>Microbiota from the distal guts of lean and obese adolescents exhibit partial functional redundancy besides clear differences in community structure.</title>
        <authorList>
            <person name="Ferrer M."/>
            <person name="Ruiz A."/>
            <person name="Lanza F."/>
            <person name="Haange S.B."/>
            <person name="Oberbach A."/>
            <person name="Till H."/>
            <person name="Bargiela R."/>
            <person name="Campoy C."/>
            <person name="Segura M.T."/>
            <person name="Richter M."/>
            <person name="von Bergen M."/>
            <person name="Seifert J."/>
            <person name="Suarez A."/>
        </authorList>
    </citation>
    <scope>NUCLEOTIDE SEQUENCE</scope>
</reference>
<proteinExistence type="predicted"/>
<sequence>MWSILKGEWRKLRRCQILLVGIVALALCPVVQYGSQLILNPEMRDPNYNFVTLFSNVVWGNTQMFLPLSLVMIGGWLIDRENTNDTMKNLLTVPVSYPKLLGGKLIVTMSLSLLFGIYSVAVTVLAGWLVGLGGFSSTVLLQQGTQVIAAAFTTGLVCMPMILIFGQIRGAYLGGSLLTFFLGYCILFFKGGFLLSAYPFSAALILAGFDMQEYNGATQAPSVLLALAGMAAVLVLTMAILLLSHPSQKAGNSKRKKVKKGRGRRRAR</sequence>
<comment type="caution">
    <text evidence="3">The sequence shown here is derived from an EMBL/GenBank/DDBJ whole genome shotgun (WGS) entry which is preliminary data.</text>
</comment>
<protein>
    <submittedName>
        <fullName evidence="3">Lantibiotic abc transporter, permease protein</fullName>
    </submittedName>
</protein>
<evidence type="ECO:0000256" key="1">
    <source>
        <dbReference type="SAM" id="Phobius"/>
    </source>
</evidence>
<feature type="transmembrane region" description="Helical" evidence="1">
    <location>
        <begin position="58"/>
        <end position="78"/>
    </location>
</feature>
<gene>
    <name evidence="3" type="ORF">LEA_10413</name>
    <name evidence="2" type="ORF">OBE_17220</name>
</gene>
<keyword evidence="1" id="KW-0472">Membrane</keyword>